<protein>
    <submittedName>
        <fullName evidence="4">Uncharacterized protein</fullName>
    </submittedName>
</protein>
<dbReference type="Pfam" id="PF04783">
    <property type="entry name" value="DUF630"/>
    <property type="match status" value="1"/>
</dbReference>
<feature type="compositionally biased region" description="Basic and acidic residues" evidence="1">
    <location>
        <begin position="311"/>
        <end position="341"/>
    </location>
</feature>
<dbReference type="Pfam" id="PF04782">
    <property type="entry name" value="DUF632"/>
    <property type="match status" value="1"/>
</dbReference>
<dbReference type="EnsemblPlants" id="Kaladp0012s0017.1.v1.1">
    <property type="protein sequence ID" value="Kaladp0012s0017.1.v1.1"/>
    <property type="gene ID" value="Kaladp0012s0017.v1.1"/>
</dbReference>
<dbReference type="PANTHER" id="PTHR21450:SF3">
    <property type="entry name" value="DUF630 FAMILY PROTEIN (DUF630 AND DUF632)"/>
    <property type="match status" value="1"/>
</dbReference>
<dbReference type="InterPro" id="IPR006867">
    <property type="entry name" value="DUF632"/>
</dbReference>
<dbReference type="Gramene" id="Kaladp0012s0017.1.v1.1">
    <property type="protein sequence ID" value="Kaladp0012s0017.1.v1.1"/>
    <property type="gene ID" value="Kaladp0012s0017.v1.1"/>
</dbReference>
<accession>A0A7N0SY45</accession>
<dbReference type="AlphaFoldDB" id="A0A7N0SY45"/>
<feature type="compositionally biased region" description="Basic and acidic residues" evidence="1">
    <location>
        <begin position="223"/>
        <end position="235"/>
    </location>
</feature>
<feature type="domain" description="DUF630" evidence="3">
    <location>
        <begin position="1"/>
        <end position="59"/>
    </location>
</feature>
<proteinExistence type="predicted"/>
<sequence>MGCSTSKLDEEEVVQLCRDRRNFIKQAVEHRFQFASRHIAYIQSLKRVSAALRDYADGDGDEPAVLMLDSAYITPPFAKQIHSKRFSAPPRVSQLSSSSVRIDFFRPGGNPAVLVEETPMSPETARVQSYSPAPRYGYEGFFQAESSSYFASPPRRSMPPPSPQTSQWDFFWNPFSSLDYDYYHPGGSYADDPRVFDDDDVTGLRKVREEEGIPELEEESEHDEMRSNASKRERVGGLNSNVNYHREEVLVEDVDEEDDEDEESDEDDQEEAQNPAYDEEEDDEDDDEECVSESEFEAEHELQQRRPAATKSKEISETRDVRGQVKVSQERAAGREMETMKEEKPAGFAVYVNRRPTSMGEVVRDLEEQFMVICKAADEVSSMLDASRAHLHPSSGSNDSAGMKMLNPVALLRSASSRSASSRYLTSTSGEGGYPSSRDFSGASCILGSHQSTLDRLYAWEKKLYEEVRSGERVRMTYEKKCALLRKQDVKGEDDIVLAKTRAAIRNLHTQIKVSMHTVEAISKRIRTLMIDELQPQVQKLVQGLSRMWKVMAECHQLQKRTLDEAKLLLAAGTSSRNYSAITSSALKLESELRNWRNCFESWISHQRSYAKSLAGWVLRCLRCDAESFARAPFSPRRSAGVPPVFGICIQWSKLLDSVPEVKVIDGLEFFAAGVGSVYAQQMREESRRVSGGGSRRFPHGSGGMLEVGFVEEEDEVFMNPQKMAEFSMKVLCAGMSVAVSSLREFAVSSSEGYAALVKQSEEVPS</sequence>
<dbReference type="Proteomes" id="UP000594263">
    <property type="component" value="Unplaced"/>
</dbReference>
<dbReference type="OMA" id="PMNPSIF"/>
<feature type="domain" description="DUF632" evidence="2">
    <location>
        <begin position="360"/>
        <end position="675"/>
    </location>
</feature>
<evidence type="ECO:0000259" key="3">
    <source>
        <dbReference type="Pfam" id="PF04783"/>
    </source>
</evidence>
<evidence type="ECO:0000313" key="5">
    <source>
        <dbReference type="Proteomes" id="UP000594263"/>
    </source>
</evidence>
<dbReference type="PANTHER" id="PTHR21450">
    <property type="entry name" value="PROTEIN ALTERED PHOSPHATE STARVATION RESPONSE 1"/>
    <property type="match status" value="1"/>
</dbReference>
<organism evidence="4 5">
    <name type="scientific">Kalanchoe fedtschenkoi</name>
    <name type="common">Lavender scallops</name>
    <name type="synonym">South American air plant</name>
    <dbReference type="NCBI Taxonomy" id="63787"/>
    <lineage>
        <taxon>Eukaryota</taxon>
        <taxon>Viridiplantae</taxon>
        <taxon>Streptophyta</taxon>
        <taxon>Embryophyta</taxon>
        <taxon>Tracheophyta</taxon>
        <taxon>Spermatophyta</taxon>
        <taxon>Magnoliopsida</taxon>
        <taxon>eudicotyledons</taxon>
        <taxon>Gunneridae</taxon>
        <taxon>Pentapetalae</taxon>
        <taxon>Saxifragales</taxon>
        <taxon>Crassulaceae</taxon>
        <taxon>Kalanchoe</taxon>
    </lineage>
</organism>
<keyword evidence="5" id="KW-1185">Reference proteome</keyword>
<evidence type="ECO:0000313" key="4">
    <source>
        <dbReference type="EnsemblPlants" id="Kaladp0012s0017.1.v1.1"/>
    </source>
</evidence>
<dbReference type="InterPro" id="IPR006868">
    <property type="entry name" value="DUF630"/>
</dbReference>
<reference evidence="4" key="1">
    <citation type="submission" date="2021-01" db="UniProtKB">
        <authorList>
            <consortium name="EnsemblPlants"/>
        </authorList>
    </citation>
    <scope>IDENTIFICATION</scope>
</reference>
<evidence type="ECO:0000259" key="2">
    <source>
        <dbReference type="Pfam" id="PF04782"/>
    </source>
</evidence>
<feature type="region of interest" description="Disordered" evidence="1">
    <location>
        <begin position="206"/>
        <end position="341"/>
    </location>
</feature>
<name>A0A7N0SY45_KALFE</name>
<feature type="compositionally biased region" description="Acidic residues" evidence="1">
    <location>
        <begin position="212"/>
        <end position="222"/>
    </location>
</feature>
<evidence type="ECO:0000256" key="1">
    <source>
        <dbReference type="SAM" id="MobiDB-lite"/>
    </source>
</evidence>
<feature type="compositionally biased region" description="Acidic residues" evidence="1">
    <location>
        <begin position="250"/>
        <end position="296"/>
    </location>
</feature>